<sequence length="121" mass="13296">MEFIKAEREKRRRSLSADTQEAGDQIRVAPAASTPPQNLISTRKSARGCGSCELPVLGKLVAALPEAGWRFLSGVDQPHLAVLGEMVYLQVTRDCRKALRQLYLKNLKQLVSIVHGEGLEG</sequence>
<comment type="caution">
    <text evidence="1">The sequence shown here is derived from an EMBL/GenBank/DDBJ whole genome shotgun (WGS) entry which is preliminary data.</text>
</comment>
<name>A0ACA9UEH2_BIOOC</name>
<organism evidence="1 2">
    <name type="scientific">Clonostachys rosea f. rosea IK726</name>
    <dbReference type="NCBI Taxonomy" id="1349383"/>
    <lineage>
        <taxon>Eukaryota</taxon>
        <taxon>Fungi</taxon>
        <taxon>Dikarya</taxon>
        <taxon>Ascomycota</taxon>
        <taxon>Pezizomycotina</taxon>
        <taxon>Sordariomycetes</taxon>
        <taxon>Hypocreomycetidae</taxon>
        <taxon>Hypocreales</taxon>
        <taxon>Bionectriaceae</taxon>
        <taxon>Clonostachys</taxon>
    </lineage>
</organism>
<protein>
    <submittedName>
        <fullName evidence="1">Uncharacterized protein</fullName>
    </submittedName>
</protein>
<gene>
    <name evidence="1" type="ORF">CRV2_00020729</name>
</gene>
<dbReference type="EMBL" id="CADEHS020000367">
    <property type="protein sequence ID" value="CAG9951665.1"/>
    <property type="molecule type" value="Genomic_DNA"/>
</dbReference>
<proteinExistence type="predicted"/>
<reference evidence="1" key="2">
    <citation type="submission" date="2021-10" db="EMBL/GenBank/DDBJ databases">
        <authorList>
            <person name="Piombo E."/>
        </authorList>
    </citation>
    <scope>NUCLEOTIDE SEQUENCE</scope>
</reference>
<evidence type="ECO:0000313" key="2">
    <source>
        <dbReference type="Proteomes" id="UP000836387"/>
    </source>
</evidence>
<reference evidence="1" key="1">
    <citation type="submission" date="2020-04" db="EMBL/GenBank/DDBJ databases">
        <authorList>
            <person name="Broberg M."/>
        </authorList>
    </citation>
    <scope>NUCLEOTIDE SEQUENCE</scope>
</reference>
<dbReference type="Proteomes" id="UP000836387">
    <property type="component" value="Unassembled WGS sequence"/>
</dbReference>
<keyword evidence="2" id="KW-1185">Reference proteome</keyword>
<evidence type="ECO:0000313" key="1">
    <source>
        <dbReference type="EMBL" id="CAG9951665.1"/>
    </source>
</evidence>
<accession>A0ACA9UEH2</accession>